<evidence type="ECO:0000313" key="3">
    <source>
        <dbReference type="Proteomes" id="UP000253509"/>
    </source>
</evidence>
<dbReference type="EMBL" id="QNSB01000002">
    <property type="protein sequence ID" value="RBP73800.1"/>
    <property type="molecule type" value="Genomic_DNA"/>
</dbReference>
<accession>A0A366IPU3</accession>
<dbReference type="Pfam" id="PF02627">
    <property type="entry name" value="CMD"/>
    <property type="match status" value="1"/>
</dbReference>
<comment type="caution">
    <text evidence="2">The sequence shown here is derived from an EMBL/GenBank/DDBJ whole genome shotgun (WGS) entry which is preliminary data.</text>
</comment>
<protein>
    <submittedName>
        <fullName evidence="2">Carboxymuconolactone decarboxylase family protein</fullName>
    </submittedName>
</protein>
<keyword evidence="3" id="KW-1185">Reference proteome</keyword>
<dbReference type="AlphaFoldDB" id="A0A366IPU3"/>
<dbReference type="RefSeq" id="WP_113903160.1">
    <property type="nucleotide sequence ID" value="NZ_QNSB01000002.1"/>
</dbReference>
<reference evidence="2 3" key="1">
    <citation type="submission" date="2018-06" db="EMBL/GenBank/DDBJ databases">
        <title>Freshwater and sediment microbial communities from various areas in North America, analyzing microbe dynamics in response to fracking.</title>
        <authorList>
            <person name="Lamendella R."/>
        </authorList>
    </citation>
    <scope>NUCLEOTIDE SEQUENCE [LARGE SCALE GENOMIC DNA]</scope>
    <source>
        <strain evidence="2 3">3b_TX</strain>
    </source>
</reference>
<dbReference type="InterPro" id="IPR003779">
    <property type="entry name" value="CMD-like"/>
</dbReference>
<dbReference type="Proteomes" id="UP000253509">
    <property type="component" value="Unassembled WGS sequence"/>
</dbReference>
<dbReference type="Gene3D" id="1.20.1290.10">
    <property type="entry name" value="AhpD-like"/>
    <property type="match status" value="1"/>
</dbReference>
<proteinExistence type="predicted"/>
<feature type="domain" description="Carboxymuconolactone decarboxylase-like" evidence="1">
    <location>
        <begin position="59"/>
        <end position="133"/>
    </location>
</feature>
<dbReference type="PANTHER" id="PTHR34846">
    <property type="entry name" value="4-CARBOXYMUCONOLACTONE DECARBOXYLASE FAMILY PROTEIN (AFU_ORTHOLOGUE AFUA_6G11590)"/>
    <property type="match status" value="1"/>
</dbReference>
<evidence type="ECO:0000259" key="1">
    <source>
        <dbReference type="Pfam" id="PF02627"/>
    </source>
</evidence>
<dbReference type="PANTHER" id="PTHR34846:SF10">
    <property type="entry name" value="CYTOPLASMIC PROTEIN"/>
    <property type="match status" value="1"/>
</dbReference>
<organism evidence="2 3">
    <name type="scientific">Brevibacterium celere</name>
    <dbReference type="NCBI Taxonomy" id="225845"/>
    <lineage>
        <taxon>Bacteria</taxon>
        <taxon>Bacillati</taxon>
        <taxon>Actinomycetota</taxon>
        <taxon>Actinomycetes</taxon>
        <taxon>Micrococcales</taxon>
        <taxon>Brevibacteriaceae</taxon>
        <taxon>Brevibacterium</taxon>
    </lineage>
</organism>
<dbReference type="InterPro" id="IPR029032">
    <property type="entry name" value="AhpD-like"/>
</dbReference>
<evidence type="ECO:0000313" key="2">
    <source>
        <dbReference type="EMBL" id="RBP73800.1"/>
    </source>
</evidence>
<sequence>MNTIGSPNNSDRSSARIPLDKSGLVESALGWVSEKMYGKVLDPFRAAFHHRPVLFSYLGFELAAMRWKKLPQGLQALAVMTVAQEIGCSWCMDFGYWENHHRGIDPAKLRDVPQWRTSRAYTNLERTVMEYAAAATATPPTVTDDMVACLREDLTDAQVVELASLVSLENLRSRTNAGLGLTSQGFKAECEVPIREVS</sequence>
<dbReference type="SUPFAM" id="SSF69118">
    <property type="entry name" value="AhpD-like"/>
    <property type="match status" value="1"/>
</dbReference>
<gene>
    <name evidence="2" type="ORF">DFO65_102331</name>
</gene>
<dbReference type="GO" id="GO:0051920">
    <property type="term" value="F:peroxiredoxin activity"/>
    <property type="evidence" value="ECO:0007669"/>
    <property type="project" value="InterPro"/>
</dbReference>
<name>A0A366IPU3_9MICO</name>